<evidence type="ECO:0000259" key="8">
    <source>
        <dbReference type="Pfam" id="PF06808"/>
    </source>
</evidence>
<feature type="transmembrane region" description="Helical" evidence="7">
    <location>
        <begin position="399"/>
        <end position="419"/>
    </location>
</feature>
<feature type="transmembrane region" description="Helical" evidence="7">
    <location>
        <begin position="6"/>
        <end position="35"/>
    </location>
</feature>
<dbReference type="AlphaFoldDB" id="A0AAV3V8I0"/>
<dbReference type="RefSeq" id="WP_007992171.1">
    <property type="nucleotide sequence ID" value="NZ_BAEM01000063.1"/>
</dbReference>
<feature type="transmembrane region" description="Helical" evidence="7">
    <location>
        <begin position="96"/>
        <end position="125"/>
    </location>
</feature>
<evidence type="ECO:0000256" key="6">
    <source>
        <dbReference type="ARBA" id="ARBA00023136"/>
    </source>
</evidence>
<evidence type="ECO:0000256" key="1">
    <source>
        <dbReference type="ARBA" id="ARBA00004429"/>
    </source>
</evidence>
<dbReference type="EMBL" id="BAEM01000063">
    <property type="protein sequence ID" value="GAC12525.1"/>
    <property type="molecule type" value="Genomic_DNA"/>
</dbReference>
<comment type="caution">
    <text evidence="9">The sequence shown here is derived from an EMBL/GenBank/DDBJ whole genome shotgun (WGS) entry which is preliminary data.</text>
</comment>
<comment type="subcellular location">
    <subcellularLocation>
        <location evidence="1 7">Cell inner membrane</location>
        <topology evidence="1 7">Multi-pass membrane protein</topology>
    </subcellularLocation>
</comment>
<feature type="transmembrane region" description="Helical" evidence="7">
    <location>
        <begin position="216"/>
        <end position="237"/>
    </location>
</feature>
<evidence type="ECO:0000313" key="10">
    <source>
        <dbReference type="Proteomes" id="UP000006320"/>
    </source>
</evidence>
<evidence type="ECO:0000256" key="3">
    <source>
        <dbReference type="ARBA" id="ARBA00022519"/>
    </source>
</evidence>
<feature type="transmembrane region" description="Helical" evidence="7">
    <location>
        <begin position="56"/>
        <end position="76"/>
    </location>
</feature>
<reference evidence="9 10" key="1">
    <citation type="journal article" date="2017" name="Antonie Van Leeuwenhoek">
        <title>Rhizobium rhizosphaerae sp. nov., a novel species isolated from rice rhizosphere.</title>
        <authorList>
            <person name="Zhao J.J."/>
            <person name="Zhang J."/>
            <person name="Zhang R.J."/>
            <person name="Zhang C.W."/>
            <person name="Yin H.Q."/>
            <person name="Zhang X.X."/>
        </authorList>
    </citation>
    <scope>NUCLEOTIDE SEQUENCE [LARGE SCALE GENOMIC DNA]</scope>
    <source>
        <strain evidence="9 10">S18K6</strain>
    </source>
</reference>
<dbReference type="PANTHER" id="PTHR33362">
    <property type="entry name" value="SIALIC ACID TRAP TRANSPORTER PERMEASE PROTEIN SIAT-RELATED"/>
    <property type="match status" value="1"/>
</dbReference>
<keyword evidence="7" id="KW-0813">Transport</keyword>
<dbReference type="GO" id="GO:0005886">
    <property type="term" value="C:plasma membrane"/>
    <property type="evidence" value="ECO:0007669"/>
    <property type="project" value="UniProtKB-SubCell"/>
</dbReference>
<gene>
    <name evidence="9" type="ORF">GCHA_4608</name>
</gene>
<feature type="transmembrane region" description="Helical" evidence="7">
    <location>
        <begin position="271"/>
        <end position="295"/>
    </location>
</feature>
<comment type="function">
    <text evidence="7">Part of the tripartite ATP-independent periplasmic (TRAP) transport system.</text>
</comment>
<evidence type="ECO:0000256" key="5">
    <source>
        <dbReference type="ARBA" id="ARBA00022989"/>
    </source>
</evidence>
<keyword evidence="5 7" id="KW-1133">Transmembrane helix</keyword>
<dbReference type="InterPro" id="IPR004681">
    <property type="entry name" value="TRAP_DctM"/>
</dbReference>
<feature type="transmembrane region" description="Helical" evidence="7">
    <location>
        <begin position="170"/>
        <end position="196"/>
    </location>
</feature>
<protein>
    <recommendedName>
        <fullName evidence="7">TRAP transporter large permease protein</fullName>
    </recommendedName>
</protein>
<keyword evidence="3 7" id="KW-0997">Cell inner membrane</keyword>
<feature type="transmembrane region" description="Helical" evidence="7">
    <location>
        <begin position="315"/>
        <end position="332"/>
    </location>
</feature>
<dbReference type="Pfam" id="PF06808">
    <property type="entry name" value="DctM"/>
    <property type="match status" value="1"/>
</dbReference>
<feature type="transmembrane region" description="Helical" evidence="7">
    <location>
        <begin position="339"/>
        <end position="358"/>
    </location>
</feature>
<evidence type="ECO:0000256" key="7">
    <source>
        <dbReference type="RuleBase" id="RU369079"/>
    </source>
</evidence>
<dbReference type="InterPro" id="IPR010656">
    <property type="entry name" value="DctM"/>
</dbReference>
<feature type="transmembrane region" description="Helical" evidence="7">
    <location>
        <begin position="137"/>
        <end position="164"/>
    </location>
</feature>
<proteinExistence type="inferred from homology"/>
<dbReference type="Proteomes" id="UP000006320">
    <property type="component" value="Unassembled WGS sequence"/>
</dbReference>
<evidence type="ECO:0000313" key="9">
    <source>
        <dbReference type="EMBL" id="GAC12525.1"/>
    </source>
</evidence>
<evidence type="ECO:0000256" key="2">
    <source>
        <dbReference type="ARBA" id="ARBA00022475"/>
    </source>
</evidence>
<keyword evidence="2" id="KW-1003">Cell membrane</keyword>
<dbReference type="NCBIfam" id="TIGR00786">
    <property type="entry name" value="dctM"/>
    <property type="match status" value="1"/>
</dbReference>
<name>A0AAV3V8I0_9ALTE</name>
<comment type="similarity">
    <text evidence="7">Belongs to the TRAP transporter large permease family.</text>
</comment>
<sequence>MTSLILFGLFVILLVLNIPIAVSIIVATLATMLLTIDTLPALTTLAQRLSVGVDSFALLAIPFFVLSGYLMGQGGIAVRLIEFAKVLVGRLPGGLAFVNIISCALFGSISGSAVAATSAVGGFMIPAMEKEGYDKPFSTAVTVTAATTGMLIPPSNILIIYSLASGGVSIAALFIAGYLPGLLVTVLLMLGASFYIKRHGITTDKTISIGKFWPSLIGAIPCLFLIVLIIGGIIGGFFTPTEAGAIAVIYSLVLSLGLYKELRVKDLYPIFLKTINTTAIVMFLIGASAAMSWLMSYEQIPQTISNSLLSLSENALIILLIMNLLLLAVGTFMDVTPAVLIFTPIFLPIAEMLGISPLHFGIMMILNLSIGLCTPPVGSVLFVGCSVGRVSISSIMRPILPLYAAMLIALALTIAFPQISEFLPKLLGLI</sequence>
<feature type="transmembrane region" description="Helical" evidence="7">
    <location>
        <begin position="243"/>
        <end position="259"/>
    </location>
</feature>
<keyword evidence="4 7" id="KW-0812">Transmembrane</keyword>
<organism evidence="9 10">
    <name type="scientific">Paraglaciecola chathamensis S18K6</name>
    <dbReference type="NCBI Taxonomy" id="1127672"/>
    <lineage>
        <taxon>Bacteria</taxon>
        <taxon>Pseudomonadati</taxon>
        <taxon>Pseudomonadota</taxon>
        <taxon>Gammaproteobacteria</taxon>
        <taxon>Alteromonadales</taxon>
        <taxon>Alteromonadaceae</taxon>
        <taxon>Paraglaciecola</taxon>
    </lineage>
</organism>
<feature type="domain" description="TRAP C4-dicarboxylate transport system permease DctM subunit" evidence="8">
    <location>
        <begin position="7"/>
        <end position="419"/>
    </location>
</feature>
<keyword evidence="6 7" id="KW-0472">Membrane</keyword>
<evidence type="ECO:0000256" key="4">
    <source>
        <dbReference type="ARBA" id="ARBA00022692"/>
    </source>
</evidence>
<dbReference type="GO" id="GO:0022857">
    <property type="term" value="F:transmembrane transporter activity"/>
    <property type="evidence" value="ECO:0007669"/>
    <property type="project" value="UniProtKB-UniRule"/>
</dbReference>
<accession>A0AAV3V8I0</accession>
<dbReference type="PANTHER" id="PTHR33362:SF2">
    <property type="entry name" value="TRAP TRANSPORTER LARGE PERMEASE PROTEIN"/>
    <property type="match status" value="1"/>
</dbReference>
<feature type="transmembrane region" description="Helical" evidence="7">
    <location>
        <begin position="364"/>
        <end position="387"/>
    </location>
</feature>
<comment type="subunit">
    <text evidence="7">The complex comprises the extracytoplasmic solute receptor protein and the two transmembrane proteins.</text>
</comment>
<dbReference type="PIRSF" id="PIRSF006066">
    <property type="entry name" value="HI0050"/>
    <property type="match status" value="1"/>
</dbReference>